<dbReference type="SUPFAM" id="SSF116734">
    <property type="entry name" value="DNA methylase specificity domain"/>
    <property type="match status" value="1"/>
</dbReference>
<protein>
    <submittedName>
        <fullName evidence="5">Putative type I restriction enzymeP M protein</fullName>
        <ecNumber evidence="5">2.1.1.72</ecNumber>
    </submittedName>
</protein>
<comment type="caution">
    <text evidence="5">The sequence shown here is derived from an EMBL/GenBank/DDBJ whole genome shotgun (WGS) entry which is preliminary data.</text>
</comment>
<evidence type="ECO:0000256" key="1">
    <source>
        <dbReference type="ARBA" id="ARBA00006594"/>
    </source>
</evidence>
<evidence type="ECO:0000313" key="6">
    <source>
        <dbReference type="Proteomes" id="UP000237968"/>
    </source>
</evidence>
<dbReference type="GO" id="GO:0009307">
    <property type="term" value="P:DNA restriction-modification system"/>
    <property type="evidence" value="ECO:0007669"/>
    <property type="project" value="UniProtKB-KW"/>
</dbReference>
<dbReference type="InterPro" id="IPR052916">
    <property type="entry name" value="Type-I_RE_MTase_Subunit"/>
</dbReference>
<comment type="similarity">
    <text evidence="1">Belongs to the N(4)/N(6)-methyltransferase family.</text>
</comment>
<evidence type="ECO:0000313" key="5">
    <source>
        <dbReference type="EMBL" id="PRQ04419.1"/>
    </source>
</evidence>
<name>A0A2S9YH45_9BACT</name>
<dbReference type="PANTHER" id="PTHR42998:SF1">
    <property type="entry name" value="TYPE I RESTRICTION ENZYME HINDI METHYLASE SUBUNIT"/>
    <property type="match status" value="1"/>
</dbReference>
<gene>
    <name evidence="5" type="ORF">ENSA5_07790</name>
</gene>
<dbReference type="InterPro" id="IPR044946">
    <property type="entry name" value="Restrct_endonuc_typeI_TRD_sf"/>
</dbReference>
<dbReference type="GO" id="GO:0008170">
    <property type="term" value="F:N-methyltransferase activity"/>
    <property type="evidence" value="ECO:0007669"/>
    <property type="project" value="InterPro"/>
</dbReference>
<accession>A0A2S9YH45</accession>
<dbReference type="PROSITE" id="PS00092">
    <property type="entry name" value="N6_MTASE"/>
    <property type="match status" value="1"/>
</dbReference>
<proteinExistence type="inferred from homology"/>
<dbReference type="Pfam" id="PF02384">
    <property type="entry name" value="N6_Mtase"/>
    <property type="match status" value="1"/>
</dbReference>
<dbReference type="Gene3D" id="3.40.50.150">
    <property type="entry name" value="Vaccinia Virus protein VP39"/>
    <property type="match status" value="1"/>
</dbReference>
<dbReference type="EC" id="2.1.1.72" evidence="5"/>
<dbReference type="InterPro" id="IPR029063">
    <property type="entry name" value="SAM-dependent_MTases_sf"/>
</dbReference>
<dbReference type="PANTHER" id="PTHR42998">
    <property type="entry name" value="TYPE I RESTRICTION ENZYME HINDVIIP M PROTEIN-RELATED"/>
    <property type="match status" value="1"/>
</dbReference>
<dbReference type="InterPro" id="IPR002052">
    <property type="entry name" value="DNA_methylase_N6_adenine_CS"/>
</dbReference>
<dbReference type="GO" id="GO:0009007">
    <property type="term" value="F:site-specific DNA-methyltransferase (adenine-specific) activity"/>
    <property type="evidence" value="ECO:0007669"/>
    <property type="project" value="UniProtKB-EC"/>
</dbReference>
<dbReference type="InterPro" id="IPR003356">
    <property type="entry name" value="DNA_methylase_A-5"/>
</dbReference>
<dbReference type="Proteomes" id="UP000237968">
    <property type="component" value="Unassembled WGS sequence"/>
</dbReference>
<dbReference type="REBASE" id="266459">
    <property type="entry name" value="M.EsaB005ORF7790P"/>
</dbReference>
<dbReference type="RefSeq" id="WP_106390227.1">
    <property type="nucleotide sequence ID" value="NZ_PVNK01000040.1"/>
</dbReference>
<dbReference type="AlphaFoldDB" id="A0A2S9YH45"/>
<keyword evidence="3" id="KW-0238">DNA-binding</keyword>
<keyword evidence="5" id="KW-0808">Transferase</keyword>
<evidence type="ECO:0000256" key="2">
    <source>
        <dbReference type="ARBA" id="ARBA00022747"/>
    </source>
</evidence>
<organism evidence="5 6">
    <name type="scientific">Enhygromyxa salina</name>
    <dbReference type="NCBI Taxonomy" id="215803"/>
    <lineage>
        <taxon>Bacteria</taxon>
        <taxon>Pseudomonadati</taxon>
        <taxon>Myxococcota</taxon>
        <taxon>Polyangia</taxon>
        <taxon>Nannocystales</taxon>
        <taxon>Nannocystaceae</taxon>
        <taxon>Enhygromyxa</taxon>
    </lineage>
</organism>
<feature type="domain" description="DNA methylase adenine-specific" evidence="4">
    <location>
        <begin position="122"/>
        <end position="384"/>
    </location>
</feature>
<dbReference type="PRINTS" id="PR00507">
    <property type="entry name" value="N12N6MTFRASE"/>
</dbReference>
<dbReference type="EMBL" id="PVNK01000040">
    <property type="protein sequence ID" value="PRQ04419.1"/>
    <property type="molecule type" value="Genomic_DNA"/>
</dbReference>
<keyword evidence="2" id="KW-0680">Restriction system</keyword>
<evidence type="ECO:0000256" key="3">
    <source>
        <dbReference type="ARBA" id="ARBA00023125"/>
    </source>
</evidence>
<evidence type="ECO:0000259" key="4">
    <source>
        <dbReference type="Pfam" id="PF02384"/>
    </source>
</evidence>
<reference evidence="5 6" key="1">
    <citation type="submission" date="2018-03" db="EMBL/GenBank/DDBJ databases">
        <title>Draft Genome Sequences of the Obligatory Marine Myxobacteria Enhygromyxa salina SWB005.</title>
        <authorList>
            <person name="Poehlein A."/>
            <person name="Moghaddam J.A."/>
            <person name="Harms H."/>
            <person name="Alanjari M."/>
            <person name="Koenig G.M."/>
            <person name="Daniel R."/>
            <person name="Schaeberle T.F."/>
        </authorList>
    </citation>
    <scope>NUCLEOTIDE SEQUENCE [LARGE SCALE GENOMIC DNA]</scope>
    <source>
        <strain evidence="5 6">SWB005</strain>
    </source>
</reference>
<keyword evidence="5" id="KW-0489">Methyltransferase</keyword>
<dbReference type="Gene3D" id="3.90.220.20">
    <property type="entry name" value="DNA methylase specificity domains"/>
    <property type="match status" value="1"/>
</dbReference>
<sequence length="669" mass="73962">MRRRDLVPPPNLKATLRDIRHHLAGNAKGVTRDEVLAEQLINLLLCKLVDERATAAAEHVRFFCAPDEDPARFNARMLALIGELEREQPELFGPGEAISLDHASLRHVVVALQRYCLIDAPRDAVGDAFEVFIGPALRGAEGQYFTPRNLVDAIIELVDPQLGERIIDPACGSGGFLVSALTRRELASRDIFGIDKDAFLAKVTKAYLAIMGDGHSQVYCDNSLAPPRSWSARLRAAVELGGFDVVLANPPFGTRIRLSGDELLSQYELGRKWKRPRGGGDLGPGEALANARPPQILFVERCLQLLRPGGRMGVVLPESMLGNPSYEFVLKYLLDSVTVDAVITMPEALFKTSGKGGTHTKAGVLLLRKLAPEPGHRVFMSDVRWCGHDSRGNPTLRADASGEQQLLDEVPEFPRRYASLRGRARAEAGAEAQDHLGYLLPLARINNRILVPNYYDPDIDAQLRALAGTHELVTIRQLVEAGELELSCGVEVGKMAYGTGTIPFIRTSDLSNWELKADFKHGVSEAIYAAHHARAPIAVGDLLMVRDGTYLIGTTALVTAWDLPMLYQSHLLRMRVLVSERVSPHLLLALLSAPIVRRQIRAKQFTQDIIDTLGRRVHELVLPIPRDPGLRRRLSDETREIVETRARLRERARELSREIAGSREPGRSS</sequence>
<dbReference type="OrthoDB" id="9784823at2"/>
<dbReference type="SUPFAM" id="SSF53335">
    <property type="entry name" value="S-adenosyl-L-methionine-dependent methyltransferases"/>
    <property type="match status" value="1"/>
</dbReference>
<keyword evidence="6" id="KW-1185">Reference proteome</keyword>
<dbReference type="GO" id="GO:0003677">
    <property type="term" value="F:DNA binding"/>
    <property type="evidence" value="ECO:0007669"/>
    <property type="project" value="UniProtKB-KW"/>
</dbReference>
<dbReference type="GO" id="GO:0032259">
    <property type="term" value="P:methylation"/>
    <property type="evidence" value="ECO:0007669"/>
    <property type="project" value="UniProtKB-KW"/>
</dbReference>